<evidence type="ECO:0000256" key="1">
    <source>
        <dbReference type="ARBA" id="ARBA00004651"/>
    </source>
</evidence>
<comment type="similarity">
    <text evidence="2 7">Belongs to the Casparian strip membrane proteins (CASP) family.</text>
</comment>
<evidence type="ECO:0000256" key="5">
    <source>
        <dbReference type="ARBA" id="ARBA00022989"/>
    </source>
</evidence>
<dbReference type="Proteomes" id="UP001177003">
    <property type="component" value="Chromosome 0"/>
</dbReference>
<keyword evidence="5 7" id="KW-1133">Transmembrane helix</keyword>
<sequence>MDGDDNNNNGHGTRYEISAYEISLRATAFCITLLATLLTSVDNEKSSFEVTVHCWMLKISNAIVCLYLEGSAILALIYHIKKVRTEFPRFLVLDTVVMAMLFSAATVSALPPTPITGVWEWDIIGYPILMSYLGSLLVIWLIYASFQSHNKRY</sequence>
<protein>
    <recommendedName>
        <fullName evidence="7">CASP-like protein</fullName>
    </recommendedName>
</protein>
<evidence type="ECO:0000256" key="4">
    <source>
        <dbReference type="ARBA" id="ARBA00022692"/>
    </source>
</evidence>
<evidence type="ECO:0000259" key="8">
    <source>
        <dbReference type="Pfam" id="PF04535"/>
    </source>
</evidence>
<dbReference type="GO" id="GO:0005886">
    <property type="term" value="C:plasma membrane"/>
    <property type="evidence" value="ECO:0007669"/>
    <property type="project" value="UniProtKB-SubCell"/>
</dbReference>
<evidence type="ECO:0000313" key="10">
    <source>
        <dbReference type="Proteomes" id="UP001177003"/>
    </source>
</evidence>
<feature type="transmembrane region" description="Helical" evidence="7">
    <location>
        <begin position="22"/>
        <end position="39"/>
    </location>
</feature>
<proteinExistence type="inferred from homology"/>
<evidence type="ECO:0000313" key="9">
    <source>
        <dbReference type="EMBL" id="CAI9259610.1"/>
    </source>
</evidence>
<dbReference type="InterPro" id="IPR006702">
    <property type="entry name" value="CASP_dom"/>
</dbReference>
<dbReference type="EMBL" id="OX465086">
    <property type="protein sequence ID" value="CAI9259610.1"/>
    <property type="molecule type" value="Genomic_DNA"/>
</dbReference>
<dbReference type="AlphaFoldDB" id="A0AA35UVP6"/>
<keyword evidence="3 7" id="KW-1003">Cell membrane</keyword>
<evidence type="ECO:0000256" key="3">
    <source>
        <dbReference type="ARBA" id="ARBA00022475"/>
    </source>
</evidence>
<organism evidence="9 10">
    <name type="scientific">Lactuca saligna</name>
    <name type="common">Willowleaf lettuce</name>
    <dbReference type="NCBI Taxonomy" id="75948"/>
    <lineage>
        <taxon>Eukaryota</taxon>
        <taxon>Viridiplantae</taxon>
        <taxon>Streptophyta</taxon>
        <taxon>Embryophyta</taxon>
        <taxon>Tracheophyta</taxon>
        <taxon>Spermatophyta</taxon>
        <taxon>Magnoliopsida</taxon>
        <taxon>eudicotyledons</taxon>
        <taxon>Gunneridae</taxon>
        <taxon>Pentapetalae</taxon>
        <taxon>asterids</taxon>
        <taxon>campanulids</taxon>
        <taxon>Asterales</taxon>
        <taxon>Asteraceae</taxon>
        <taxon>Cichorioideae</taxon>
        <taxon>Cichorieae</taxon>
        <taxon>Lactucinae</taxon>
        <taxon>Lactuca</taxon>
    </lineage>
</organism>
<evidence type="ECO:0000256" key="2">
    <source>
        <dbReference type="ARBA" id="ARBA00007651"/>
    </source>
</evidence>
<accession>A0AA35UVP6</accession>
<comment type="subcellular location">
    <subcellularLocation>
        <location evidence="1 7">Cell membrane</location>
        <topology evidence="1 7">Multi-pass membrane protein</topology>
    </subcellularLocation>
</comment>
<feature type="domain" description="Casparian strip membrane protein" evidence="8">
    <location>
        <begin position="18"/>
        <end position="109"/>
    </location>
</feature>
<feature type="transmembrane region" description="Helical" evidence="7">
    <location>
        <begin position="59"/>
        <end position="78"/>
    </location>
</feature>
<gene>
    <name evidence="9" type="ORF">LSALG_LOCUS493</name>
</gene>
<dbReference type="Pfam" id="PF04535">
    <property type="entry name" value="CASP_dom"/>
    <property type="match status" value="1"/>
</dbReference>
<feature type="transmembrane region" description="Helical" evidence="7">
    <location>
        <begin position="123"/>
        <end position="143"/>
    </location>
</feature>
<evidence type="ECO:0000256" key="6">
    <source>
        <dbReference type="ARBA" id="ARBA00023136"/>
    </source>
</evidence>
<feature type="transmembrane region" description="Helical" evidence="7">
    <location>
        <begin position="90"/>
        <end position="111"/>
    </location>
</feature>
<name>A0AA35UVP6_LACSI</name>
<evidence type="ECO:0000256" key="7">
    <source>
        <dbReference type="RuleBase" id="RU361233"/>
    </source>
</evidence>
<comment type="subunit">
    <text evidence="7">Homodimer and heterodimers.</text>
</comment>
<keyword evidence="4 7" id="KW-0812">Transmembrane</keyword>
<keyword evidence="6 7" id="KW-0472">Membrane</keyword>
<reference evidence="9" key="1">
    <citation type="submission" date="2023-04" db="EMBL/GenBank/DDBJ databases">
        <authorList>
            <person name="Vijverberg K."/>
            <person name="Xiong W."/>
            <person name="Schranz E."/>
        </authorList>
    </citation>
    <scope>NUCLEOTIDE SEQUENCE</scope>
</reference>
<keyword evidence="10" id="KW-1185">Reference proteome</keyword>